<comment type="caution">
    <text evidence="3">The sequence shown here is derived from an EMBL/GenBank/DDBJ whole genome shotgun (WGS) entry which is preliminary data.</text>
</comment>
<feature type="domain" description="pPIWI-RE RNaseH" evidence="1">
    <location>
        <begin position="551"/>
        <end position="773"/>
    </location>
</feature>
<dbReference type="Pfam" id="PF13111">
    <property type="entry name" value="pPIWI_RE_X"/>
    <property type="match status" value="1"/>
</dbReference>
<accession>A0A2A8JAV5</accession>
<sequence>MKKGSNHYMEKLSLLTFENIVEPLLNESVSFIYFPIEWLDIVEIHYKTFLLTSKLKRLNERLYDMFSDILFIQHNPYVLNEDTPWIISKKPIRQEQLDYIFQCWYEVIHDWKPNKLIEPPKYEWHNDLISNLAILHDNETYAKWVPALISHIFCERPVQMEDKIEEEIYFSPLRSQNICEAMSEPIKDEKTQDFFAYVYRFECITRAGENTPLLNVSVGIRRFYQEYNHPDIPLLLRRKRGMILISTPDSALNNKKLRFVKLKVQQATNGMKWIKIFRNLKDDFHIGGEVELDHILEYPKDYIMGTNIKVLLPYNERIYKVQGTKIKCGIKVEDRKYLFKEFQQKFTYFTLLPECKKIVTNNEDELFPLIAPKGLETLTLEVWSENISMEIEQALMDSELVLATIGESSYVLNTDSPVLLKVVRFNIEKVLQNPYKMQYCQKYKTNLVDDVTKAVYETAGERCDATLALIAMKNCDGREKVDPKQIVREGFARTNRISSFINLFIGKSVSRKTIVDCIFSLLEQKGFLKRSWNKIHLPCTYVNLSIERISKVDFLPIFSKIQGREILYKLYGNKEWQMIDQLLLNINKHNAFLPQPSKRNDMGALFKQFVSDTLMEILQHAKERNEQVYFIVDADMRKYWIKELQNEKIDINILPEIVPAMQKVPNLNVIRINTAFDVPSYGVIEHDDVTDGTGLYADQKGMYYSTGEYALNGREILQRHILEILPLGVKPIERDYIAKMIHYMCCNSSMLLEKNVHMTYSGHMVKVIKSYVTDIDAREFKEFEDELDVDIIKIEKKDSMILL</sequence>
<evidence type="ECO:0000313" key="3">
    <source>
        <dbReference type="EMBL" id="PGU07730.1"/>
    </source>
</evidence>
<evidence type="ECO:0000259" key="2">
    <source>
        <dbReference type="Pfam" id="PF13111"/>
    </source>
</evidence>
<organism evidence="3 4">
    <name type="scientific">Bacillus cereus</name>
    <dbReference type="NCBI Taxonomy" id="1396"/>
    <lineage>
        <taxon>Bacteria</taxon>
        <taxon>Bacillati</taxon>
        <taxon>Bacillota</taxon>
        <taxon>Bacilli</taxon>
        <taxon>Bacillales</taxon>
        <taxon>Bacillaceae</taxon>
        <taxon>Bacillus</taxon>
        <taxon>Bacillus cereus group</taxon>
    </lineage>
</organism>
<evidence type="ECO:0000313" key="4">
    <source>
        <dbReference type="Proteomes" id="UP000225766"/>
    </source>
</evidence>
<name>A0A2A8JAV5_BACCE</name>
<reference evidence="3 4" key="1">
    <citation type="submission" date="2017-09" db="EMBL/GenBank/DDBJ databases">
        <title>Large-scale bioinformatics analysis of Bacillus genomes uncovers conserved roles of natural products in bacterial physiology.</title>
        <authorList>
            <consortium name="Agbiome Team Llc"/>
            <person name="Bleich R.M."/>
            <person name="Grubbs K.J."/>
            <person name="Santa Maria K.C."/>
            <person name="Allen S.E."/>
            <person name="Farag S."/>
            <person name="Shank E.A."/>
            <person name="Bowers A."/>
        </authorList>
    </citation>
    <scope>NUCLEOTIDE SEQUENCE [LARGE SCALE GENOMIC DNA]</scope>
    <source>
        <strain evidence="3 4">AFS040105</strain>
    </source>
</reference>
<dbReference type="InterPro" id="IPR024996">
    <property type="entry name" value="RNaseH_pPIWI_RE"/>
</dbReference>
<dbReference type="Proteomes" id="UP000225766">
    <property type="component" value="Unassembled WGS sequence"/>
</dbReference>
<dbReference type="Pfam" id="PF13032">
    <property type="entry name" value="RNaseH_pPIWI_RE"/>
    <property type="match status" value="1"/>
</dbReference>
<proteinExistence type="predicted"/>
<dbReference type="EMBL" id="NUMG01000001">
    <property type="protein sequence ID" value="PGU07730.1"/>
    <property type="molecule type" value="Genomic_DNA"/>
</dbReference>
<evidence type="ECO:0000259" key="1">
    <source>
        <dbReference type="Pfam" id="PF13032"/>
    </source>
</evidence>
<protein>
    <submittedName>
        <fullName evidence="3">Translation initiation inhibitor</fullName>
    </submittedName>
</protein>
<dbReference type="InterPro" id="IPR025085">
    <property type="entry name" value="pPIWI_RE_X"/>
</dbReference>
<dbReference type="AlphaFoldDB" id="A0A2A8JAV5"/>
<gene>
    <name evidence="3" type="ORF">COD19_00340</name>
</gene>
<feature type="domain" description="pPIWI-RE module N-terminal" evidence="2">
    <location>
        <begin position="25"/>
        <end position="347"/>
    </location>
</feature>